<dbReference type="GO" id="GO:0015888">
    <property type="term" value="P:thiamine transport"/>
    <property type="evidence" value="ECO:0007669"/>
    <property type="project" value="TreeGrafter"/>
</dbReference>
<dbReference type="RefSeq" id="WP_013738898.1">
    <property type="nucleotide sequence ID" value="NC_015436.1"/>
</dbReference>
<dbReference type="PANTHER" id="PTHR30006:SF2">
    <property type="entry name" value="ABC TRANSPORTER SUBSTRATE-BINDING PROTEIN"/>
    <property type="match status" value="1"/>
</dbReference>
<keyword evidence="4" id="KW-1185">Reference proteome</keyword>
<gene>
    <name evidence="3" type="ordered locus">Spico_0272</name>
</gene>
<dbReference type="eggNOG" id="COG1840">
    <property type="taxonomic scope" value="Bacteria"/>
</dbReference>
<dbReference type="PIRSF" id="PIRSF002825">
    <property type="entry name" value="CfbpA"/>
    <property type="match status" value="1"/>
</dbReference>
<dbReference type="GO" id="GO:0030975">
    <property type="term" value="F:thiamine binding"/>
    <property type="evidence" value="ECO:0007669"/>
    <property type="project" value="TreeGrafter"/>
</dbReference>
<keyword evidence="1 2" id="KW-0732">Signal</keyword>
<organism evidence="3 4">
    <name type="scientific">Parasphaerochaeta coccoides (strain ATCC BAA-1237 / DSM 17374 / SPN1)</name>
    <name type="common">Sphaerochaeta coccoides</name>
    <dbReference type="NCBI Taxonomy" id="760011"/>
    <lineage>
        <taxon>Bacteria</taxon>
        <taxon>Pseudomonadati</taxon>
        <taxon>Spirochaetota</taxon>
        <taxon>Spirochaetia</taxon>
        <taxon>Spirochaetales</taxon>
        <taxon>Sphaerochaetaceae</taxon>
        <taxon>Parasphaerochaeta</taxon>
    </lineage>
</organism>
<dbReference type="OrthoDB" id="305758at2"/>
<reference evidence="3 4" key="2">
    <citation type="journal article" date="2012" name="Stand. Genomic Sci.">
        <title>Complete genome sequence of the termite hindgut bacterium Spirochaeta coccoides type strain (SPN1(T)), reclassification in the genus Sphaerochaeta as Sphaerochaeta coccoides comb. nov. and emendations of the family Spirochaetaceae and the genus Sphaerochaeta.</title>
        <authorList>
            <person name="Abt B."/>
            <person name="Han C."/>
            <person name="Scheuner C."/>
            <person name="Lu M."/>
            <person name="Lapidus A."/>
            <person name="Nolan M."/>
            <person name="Lucas S."/>
            <person name="Hammon N."/>
            <person name="Deshpande S."/>
            <person name="Cheng J.F."/>
            <person name="Tapia R."/>
            <person name="Goodwin L.A."/>
            <person name="Pitluck S."/>
            <person name="Liolios K."/>
            <person name="Pagani I."/>
            <person name="Ivanova N."/>
            <person name="Mavromatis K."/>
            <person name="Mikhailova N."/>
            <person name="Huntemann M."/>
            <person name="Pati A."/>
            <person name="Chen A."/>
            <person name="Palaniappan K."/>
            <person name="Land M."/>
            <person name="Hauser L."/>
            <person name="Brambilla E.M."/>
            <person name="Rohde M."/>
            <person name="Spring S."/>
            <person name="Gronow S."/>
            <person name="Goker M."/>
            <person name="Woyke T."/>
            <person name="Bristow J."/>
            <person name="Eisen J.A."/>
            <person name="Markowitz V."/>
            <person name="Hugenholtz P."/>
            <person name="Kyrpides N.C."/>
            <person name="Klenk H.P."/>
            <person name="Detter J.C."/>
        </authorList>
    </citation>
    <scope>NUCLEOTIDE SEQUENCE [LARGE SCALE GENOMIC DNA]</scope>
    <source>
        <strain evidence="4">ATCC BAA-1237 / DSM 17374 / SPN1</strain>
    </source>
</reference>
<reference evidence="4" key="1">
    <citation type="submission" date="2011-04" db="EMBL/GenBank/DDBJ databases">
        <title>The complete genome of Spirochaeta coccoides DSM 17374.</title>
        <authorList>
            <person name="Lucas S."/>
            <person name="Copeland A."/>
            <person name="Lapidus A."/>
            <person name="Bruce D."/>
            <person name="Goodwin L."/>
            <person name="Pitluck S."/>
            <person name="Peters L."/>
            <person name="Kyrpides N."/>
            <person name="Mavromatis K."/>
            <person name="Pagani I."/>
            <person name="Ivanova N."/>
            <person name="Ovchinnikova G."/>
            <person name="Lu M."/>
            <person name="Detter J.C."/>
            <person name="Tapia R."/>
            <person name="Han C."/>
            <person name="Land M."/>
            <person name="Hauser L."/>
            <person name="Markowitz V."/>
            <person name="Cheng J.-F."/>
            <person name="Hugenholtz P."/>
            <person name="Woyke T."/>
            <person name="Wu D."/>
            <person name="Spring S."/>
            <person name="Schroeder M."/>
            <person name="Brambilla E."/>
            <person name="Klenk H.-P."/>
            <person name="Eisen J.A."/>
        </authorList>
    </citation>
    <scope>NUCLEOTIDE SEQUENCE [LARGE SCALE GENOMIC DNA]</scope>
    <source>
        <strain evidence="4">ATCC BAA-1237 / DSM 17374 / SPN1</strain>
    </source>
</reference>
<dbReference type="HOGENOM" id="CLU_026974_0_1_12"/>
<dbReference type="Proteomes" id="UP000007939">
    <property type="component" value="Chromosome"/>
</dbReference>
<dbReference type="EMBL" id="CP002659">
    <property type="protein sequence ID" value="AEC01502.1"/>
    <property type="molecule type" value="Genomic_DNA"/>
</dbReference>
<name>F4GH27_PARC1</name>
<proteinExistence type="predicted"/>
<evidence type="ECO:0000256" key="2">
    <source>
        <dbReference type="SAM" id="SignalP"/>
    </source>
</evidence>
<evidence type="ECO:0000313" key="3">
    <source>
        <dbReference type="EMBL" id="AEC01502.1"/>
    </source>
</evidence>
<dbReference type="AlphaFoldDB" id="F4GH27"/>
<evidence type="ECO:0000313" key="4">
    <source>
        <dbReference type="Proteomes" id="UP000007939"/>
    </source>
</evidence>
<evidence type="ECO:0000256" key="1">
    <source>
        <dbReference type="ARBA" id="ARBA00022729"/>
    </source>
</evidence>
<dbReference type="KEGG" id="scc:Spico_0272"/>
<dbReference type="PANTHER" id="PTHR30006">
    <property type="entry name" value="THIAMINE-BINDING PERIPLASMIC PROTEIN-RELATED"/>
    <property type="match status" value="1"/>
</dbReference>
<dbReference type="STRING" id="760011.Spico_0272"/>
<dbReference type="Gene3D" id="3.40.190.10">
    <property type="entry name" value="Periplasmic binding protein-like II"/>
    <property type="match status" value="2"/>
</dbReference>
<protein>
    <submittedName>
        <fullName evidence="3">Extracellular solute-binding protein family 1</fullName>
    </submittedName>
</protein>
<accession>F4GH27</accession>
<dbReference type="SUPFAM" id="SSF53850">
    <property type="entry name" value="Periplasmic binding protein-like II"/>
    <property type="match status" value="1"/>
</dbReference>
<feature type="chain" id="PRO_5003313744" evidence="2">
    <location>
        <begin position="21"/>
        <end position="346"/>
    </location>
</feature>
<dbReference type="GO" id="GO:0030288">
    <property type="term" value="C:outer membrane-bounded periplasmic space"/>
    <property type="evidence" value="ECO:0007669"/>
    <property type="project" value="TreeGrafter"/>
</dbReference>
<dbReference type="InterPro" id="IPR026045">
    <property type="entry name" value="Ferric-bd"/>
</dbReference>
<dbReference type="CDD" id="cd13544">
    <property type="entry name" value="PBP2_Fbp_like_1"/>
    <property type="match status" value="1"/>
</dbReference>
<dbReference type="Pfam" id="PF13343">
    <property type="entry name" value="SBP_bac_6"/>
    <property type="match status" value="1"/>
</dbReference>
<sequence length="346" mass="37259">MKKFLIILCALSLIATMAFAQGSAETKPAATPAVSSGSLNAYTTLEEPLAAKLFQLFEAETGIKVNFVRLTGGETVARLEAEASNPQASIWVGGVGLDHITAKSKKLTTPYVSRYAAKTPAQFRDPDNYYIGLYVGPLTFVTHTGRAKELGLDIPTSWADLLKPEYKGYIRMASPNSSGTAYNVITTILDIQGTEDATMAYLKALDKNIDQYTQSGSAPGKSVAIGEIPIAIGYAHDQVKLKEAGSPVVITAPSEGTGYELASMSLVAGGKDSVNAKKLYDWILSSPIAQQTFTEWYVVLVAEGAPKHPDALSITEIKTVVQDMAWDGDTVNKTRLLDRWNKEIGR</sequence>
<dbReference type="GO" id="GO:0030976">
    <property type="term" value="F:thiamine pyrophosphate binding"/>
    <property type="evidence" value="ECO:0007669"/>
    <property type="project" value="TreeGrafter"/>
</dbReference>
<feature type="signal peptide" evidence="2">
    <location>
        <begin position="1"/>
        <end position="20"/>
    </location>
</feature>